<accession>A0A0J5FQB1</accession>
<dbReference type="Pfam" id="PF06222">
    <property type="entry name" value="Phage_TAC_1"/>
    <property type="match status" value="1"/>
</dbReference>
<dbReference type="STRING" id="880157.AB204_15965"/>
<dbReference type="AlphaFoldDB" id="A0A0J5FQB1"/>
<dbReference type="InterPro" id="IPR010411">
    <property type="entry name" value="TAC_Gp13-like"/>
</dbReference>
<dbReference type="RefSeq" id="WP_047964358.1">
    <property type="nucleotide sequence ID" value="NZ_CAWMBG010000119.1"/>
</dbReference>
<name>A0A0J5FQB1_9GAMM</name>
<dbReference type="Proteomes" id="UP000036277">
    <property type="component" value="Unassembled WGS sequence"/>
</dbReference>
<proteinExistence type="predicted"/>
<organism evidence="1 2">
    <name type="scientific">Xenorhabdus khoisanae</name>
    <dbReference type="NCBI Taxonomy" id="880157"/>
    <lineage>
        <taxon>Bacteria</taxon>
        <taxon>Pseudomonadati</taxon>
        <taxon>Pseudomonadota</taxon>
        <taxon>Gammaproteobacteria</taxon>
        <taxon>Enterobacterales</taxon>
        <taxon>Morganellaceae</taxon>
        <taxon>Xenorhabdus</taxon>
    </lineage>
</organism>
<dbReference type="Gene3D" id="3.30.2220.20">
    <property type="entry name" value="Phage tail assembly chaperone gp13-like"/>
    <property type="match status" value="1"/>
</dbReference>
<dbReference type="OrthoDB" id="6896031at2"/>
<dbReference type="EMBL" id="LFCV01000119">
    <property type="protein sequence ID" value="KMJ44127.1"/>
    <property type="molecule type" value="Genomic_DNA"/>
</dbReference>
<keyword evidence="2" id="KW-1185">Reference proteome</keyword>
<sequence>MAKKKPDLRALALAPNAGFRSKTVTVPEWGDVTVTLREPSAEAWGHWQAMTLPKEGEEDTTLSIAEKTHRNIRGDVVLFIDVLRDENGDPVFTEDDIDTVADIYGPVHSRLLHQALELMASQADAEKK</sequence>
<comment type="caution">
    <text evidence="1">The sequence shown here is derived from an EMBL/GenBank/DDBJ whole genome shotgun (WGS) entry which is preliminary data.</text>
</comment>
<gene>
    <name evidence="1" type="ORF">AB204_15965</name>
</gene>
<dbReference type="InterPro" id="IPR038556">
    <property type="entry name" value="TAC_Gp13-like_sf"/>
</dbReference>
<protein>
    <recommendedName>
        <fullName evidence="3">Phage tail protein</fullName>
    </recommendedName>
</protein>
<evidence type="ECO:0000313" key="2">
    <source>
        <dbReference type="Proteomes" id="UP000036277"/>
    </source>
</evidence>
<dbReference type="PATRIC" id="fig|880157.4.peg.3408"/>
<reference evidence="1 2" key="1">
    <citation type="submission" date="2015-06" db="EMBL/GenBank/DDBJ databases">
        <title>Draft Whole-Genome Sequence of the Entomopathogenic Bacterium Xenorhabdus khoisanae.</title>
        <authorList>
            <person name="Naidoo S."/>
            <person name="Featherston J."/>
            <person name="Gray V.M."/>
        </authorList>
    </citation>
    <scope>NUCLEOTIDE SEQUENCE [LARGE SCALE GENOMIC DNA]</scope>
    <source>
        <strain evidence="1 2">MCB</strain>
    </source>
</reference>
<evidence type="ECO:0008006" key="3">
    <source>
        <dbReference type="Google" id="ProtNLM"/>
    </source>
</evidence>
<evidence type="ECO:0000313" key="1">
    <source>
        <dbReference type="EMBL" id="KMJ44127.1"/>
    </source>
</evidence>